<proteinExistence type="predicted"/>
<name>A0A058ZS70_9RHOB</name>
<sequence length="221" mass="24224">MRLTESDLVGLFDRFEHGREAERSAGLLAALCPERTVGDVSLGDRDRLFLKARREQFGARGVQAKVQCGGCGEWMSLDLGAGFTLPPKVSDTAQVTFEGTAYTLRLPCQDDLLRTQGGQFPMALLCPDAPWESDAFCQAAEAALDAADPGLDLVFDLTCPECGDQTECGLDTLDFLWRDVEACALRFFADVGVLARAFGWSEAETAALSPRRRRRYVEMVT</sequence>
<dbReference type="eggNOG" id="ENOG5030ZP1">
    <property type="taxonomic scope" value="Bacteria"/>
</dbReference>
<organism evidence="1 2">
    <name type="scientific">Actibacterium atlanticum</name>
    <dbReference type="NCBI Taxonomy" id="1461693"/>
    <lineage>
        <taxon>Bacteria</taxon>
        <taxon>Pseudomonadati</taxon>
        <taxon>Pseudomonadota</taxon>
        <taxon>Alphaproteobacteria</taxon>
        <taxon>Rhodobacterales</taxon>
        <taxon>Roseobacteraceae</taxon>
        <taxon>Actibacterium</taxon>
    </lineage>
</organism>
<dbReference type="OrthoDB" id="283948at2"/>
<dbReference type="STRING" id="1461693.ATO10_02885"/>
<dbReference type="Proteomes" id="UP000024836">
    <property type="component" value="Unassembled WGS sequence"/>
</dbReference>
<dbReference type="RefSeq" id="WP_051597903.1">
    <property type="nucleotide sequence ID" value="NZ_AQQY01000001.1"/>
</dbReference>
<accession>A0A058ZS70</accession>
<comment type="caution">
    <text evidence="1">The sequence shown here is derived from an EMBL/GenBank/DDBJ whole genome shotgun (WGS) entry which is preliminary data.</text>
</comment>
<evidence type="ECO:0008006" key="3">
    <source>
        <dbReference type="Google" id="ProtNLM"/>
    </source>
</evidence>
<dbReference type="AlphaFoldDB" id="A0A058ZS70"/>
<protein>
    <recommendedName>
        <fullName evidence="3">Phage protein</fullName>
    </recommendedName>
</protein>
<reference evidence="1 2" key="1">
    <citation type="submission" date="2013-04" db="EMBL/GenBank/DDBJ databases">
        <title>Shimia sp. 22II-S11-Z10 Genome Sequencing.</title>
        <authorList>
            <person name="Lai Q."/>
            <person name="Li G."/>
            <person name="Shao Z."/>
        </authorList>
    </citation>
    <scope>NUCLEOTIDE SEQUENCE [LARGE SCALE GENOMIC DNA]</scope>
    <source>
        <strain evidence="2">22II-S11-Z10</strain>
    </source>
</reference>
<dbReference type="EMBL" id="AQQY01000001">
    <property type="protein sequence ID" value="KCV83671.1"/>
    <property type="molecule type" value="Genomic_DNA"/>
</dbReference>
<gene>
    <name evidence="1" type="ORF">ATO10_02885</name>
</gene>
<keyword evidence="2" id="KW-1185">Reference proteome</keyword>
<evidence type="ECO:0000313" key="2">
    <source>
        <dbReference type="Proteomes" id="UP000024836"/>
    </source>
</evidence>
<evidence type="ECO:0000313" key="1">
    <source>
        <dbReference type="EMBL" id="KCV83671.1"/>
    </source>
</evidence>